<comment type="caution">
    <text evidence="3">The sequence shown here is derived from an EMBL/GenBank/DDBJ whole genome shotgun (WGS) entry which is preliminary data.</text>
</comment>
<feature type="compositionally biased region" description="Basic and acidic residues" evidence="1">
    <location>
        <begin position="377"/>
        <end position="400"/>
    </location>
</feature>
<feature type="region of interest" description="Disordered" evidence="1">
    <location>
        <begin position="348"/>
        <end position="405"/>
    </location>
</feature>
<dbReference type="GO" id="GO:0004523">
    <property type="term" value="F:RNA-DNA hybrid ribonuclease activity"/>
    <property type="evidence" value="ECO:0007669"/>
    <property type="project" value="InterPro"/>
</dbReference>
<evidence type="ECO:0000259" key="2">
    <source>
        <dbReference type="PROSITE" id="PS50879"/>
    </source>
</evidence>
<dbReference type="InterPro" id="IPR005162">
    <property type="entry name" value="Retrotrans_gag_dom"/>
</dbReference>
<protein>
    <submittedName>
        <fullName evidence="3">Transposon Ty3-I Gag-Pol polyprotein</fullName>
    </submittedName>
</protein>
<feature type="compositionally biased region" description="Basic and acidic residues" evidence="1">
    <location>
        <begin position="72"/>
        <end position="95"/>
    </location>
</feature>
<evidence type="ECO:0000313" key="4">
    <source>
        <dbReference type="Proteomes" id="UP000634136"/>
    </source>
</evidence>
<feature type="compositionally biased region" description="Basic residues" evidence="1">
    <location>
        <begin position="96"/>
        <end position="108"/>
    </location>
</feature>
<feature type="compositionally biased region" description="Basic and acidic residues" evidence="1">
    <location>
        <begin position="440"/>
        <end position="453"/>
    </location>
</feature>
<feature type="region of interest" description="Disordered" evidence="1">
    <location>
        <begin position="25"/>
        <end position="141"/>
    </location>
</feature>
<feature type="region of interest" description="Disordered" evidence="1">
    <location>
        <begin position="420"/>
        <end position="465"/>
    </location>
</feature>
<reference evidence="3" key="1">
    <citation type="submission" date="2020-09" db="EMBL/GenBank/DDBJ databases">
        <title>Genome-Enabled Discovery of Anthraquinone Biosynthesis in Senna tora.</title>
        <authorList>
            <person name="Kang S.-H."/>
            <person name="Pandey R.P."/>
            <person name="Lee C.-M."/>
            <person name="Sim J.-S."/>
            <person name="Jeong J.-T."/>
            <person name="Choi B.-S."/>
            <person name="Jung M."/>
            <person name="Ginzburg D."/>
            <person name="Zhao K."/>
            <person name="Won S.Y."/>
            <person name="Oh T.-J."/>
            <person name="Yu Y."/>
            <person name="Kim N.-H."/>
            <person name="Lee O.R."/>
            <person name="Lee T.-H."/>
            <person name="Bashyal P."/>
            <person name="Kim T.-S."/>
            <person name="Lee W.-H."/>
            <person name="Kawkins C."/>
            <person name="Kim C.-K."/>
            <person name="Kim J.S."/>
            <person name="Ahn B.O."/>
            <person name="Rhee S.Y."/>
            <person name="Sohng J.K."/>
        </authorList>
    </citation>
    <scope>NUCLEOTIDE SEQUENCE</scope>
    <source>
        <tissue evidence="3">Leaf</tissue>
    </source>
</reference>
<organism evidence="3 4">
    <name type="scientific">Senna tora</name>
    <dbReference type="NCBI Taxonomy" id="362788"/>
    <lineage>
        <taxon>Eukaryota</taxon>
        <taxon>Viridiplantae</taxon>
        <taxon>Streptophyta</taxon>
        <taxon>Embryophyta</taxon>
        <taxon>Tracheophyta</taxon>
        <taxon>Spermatophyta</taxon>
        <taxon>Magnoliopsida</taxon>
        <taxon>eudicotyledons</taxon>
        <taxon>Gunneridae</taxon>
        <taxon>Pentapetalae</taxon>
        <taxon>rosids</taxon>
        <taxon>fabids</taxon>
        <taxon>Fabales</taxon>
        <taxon>Fabaceae</taxon>
        <taxon>Caesalpinioideae</taxon>
        <taxon>Cassia clade</taxon>
        <taxon>Senna</taxon>
    </lineage>
</organism>
<dbReference type="Gene3D" id="3.30.420.10">
    <property type="entry name" value="Ribonuclease H-like superfamily/Ribonuclease H"/>
    <property type="match status" value="1"/>
</dbReference>
<evidence type="ECO:0000313" key="3">
    <source>
        <dbReference type="EMBL" id="KAF7814612.1"/>
    </source>
</evidence>
<accession>A0A834W9V1</accession>
<dbReference type="InterPro" id="IPR036397">
    <property type="entry name" value="RNaseH_sf"/>
</dbReference>
<dbReference type="Pfam" id="PF13456">
    <property type="entry name" value="RVT_3"/>
    <property type="match status" value="1"/>
</dbReference>
<dbReference type="AlphaFoldDB" id="A0A834W9V1"/>
<feature type="region of interest" description="Disordered" evidence="1">
    <location>
        <begin position="826"/>
        <end position="897"/>
    </location>
</feature>
<dbReference type="PROSITE" id="PS50879">
    <property type="entry name" value="RNASE_H_1"/>
    <property type="match status" value="1"/>
</dbReference>
<feature type="region of interest" description="Disordered" evidence="1">
    <location>
        <begin position="624"/>
        <end position="651"/>
    </location>
</feature>
<sequence>MQQGGAAGGPSGDRTTALLEALTTRRAAKEKAREAGAGGTPEQGSVNLPPDPRDDVMIALLEQQKLLQEEIQEMRKKMGGKEGQGDNSKRQDSHKSGSRKSRSNKRHRREEESDRSSSESRSGESSSSSQSTDYTPPKKKKRYPFVDRIMDVVMPKLRTPTQLKHYDGASDPVAHVNSFKAAMLYAGAPDEVMCRAFPSTLDGDAQLWFSDLPSGSISSFKQLSKRFISYFATSRTIKRTAHCLKNVVQGKEESLKDFLIRFTKATRQIQGLKMEVALSYLTDNLRSKLFCCSITKKPPKTMAELLSRSTKYIAFEEVQQAKEGGNPRRKKPSLPGAEAKAIGGMIGEKIGGTIGTEGNEDRSLLGRSGPDSAQGVGDRRDQRRDDRGHRGNDQRHREDNTDTVAGTIHVIAGGISKASTNVGDLEGAESPSRVMNVELVDPRERKEERRPNPEDGSSGKNGSRVGVTILTPEGIAVEQALQLNFKTTNNQAEYEALIAGLRLAKELGAKQATVHSDSQLVAGQLNGTFDIKEPTIARYVDLTQRLMAQFQKVVVERIPREENERADSLSKLASASARCGANPILKAALETPSIDVPEEVGVIFESDDWRMPLVKYLAKGELPQEGESRKREQKETKGKAPGSVPRREPLPSCHQGIALEKRQKAILPPPIHGADAVTNESFYGFSLSFQSILQLSVLTADIPKLLKETLVFGHERTMVRNKLPLAISSGLLGARSNRGGRFRLPASVNNGALRTLLGNDSGRNARDWKTGPTFAARLGGGSRHLRAFWRGGLDGGTEEDPERSAGRLLPCLASSLLASERIQAELNLPPETKQGNSQKMGAAKEELKGQSTQNPNRLLSVSGASPKHRAGNGLERLHPLSGKQRGTILSEPPSRLAALPRPNQKEVLLPILWGIPQILEQIFSVGTPTASLEVEP</sequence>
<dbReference type="EMBL" id="JAAIUW010000009">
    <property type="protein sequence ID" value="KAF7814612.1"/>
    <property type="molecule type" value="Genomic_DNA"/>
</dbReference>
<keyword evidence="4" id="KW-1185">Reference proteome</keyword>
<dbReference type="GO" id="GO:0003676">
    <property type="term" value="F:nucleic acid binding"/>
    <property type="evidence" value="ECO:0007669"/>
    <property type="project" value="InterPro"/>
</dbReference>
<dbReference type="InterPro" id="IPR002156">
    <property type="entry name" value="RNaseH_domain"/>
</dbReference>
<dbReference type="PANTHER" id="PTHR48475:SF2">
    <property type="entry name" value="RIBONUCLEASE H"/>
    <property type="match status" value="1"/>
</dbReference>
<dbReference type="OrthoDB" id="1938451at2759"/>
<feature type="compositionally biased region" description="Polar residues" evidence="1">
    <location>
        <begin position="849"/>
        <end position="863"/>
    </location>
</feature>
<dbReference type="SUPFAM" id="SSF53098">
    <property type="entry name" value="Ribonuclease H-like"/>
    <property type="match status" value="1"/>
</dbReference>
<dbReference type="CDD" id="cd09279">
    <property type="entry name" value="RNase_HI_like"/>
    <property type="match status" value="1"/>
</dbReference>
<name>A0A834W9V1_9FABA</name>
<dbReference type="InterPro" id="IPR012337">
    <property type="entry name" value="RNaseH-like_sf"/>
</dbReference>
<evidence type="ECO:0000256" key="1">
    <source>
        <dbReference type="SAM" id="MobiDB-lite"/>
    </source>
</evidence>
<dbReference type="Proteomes" id="UP000634136">
    <property type="component" value="Unassembled WGS sequence"/>
</dbReference>
<feature type="compositionally biased region" description="Basic and acidic residues" evidence="1">
    <location>
        <begin position="109"/>
        <end position="122"/>
    </location>
</feature>
<feature type="compositionally biased region" description="Basic and acidic residues" evidence="1">
    <location>
        <begin position="626"/>
        <end position="638"/>
    </location>
</feature>
<gene>
    <name evidence="3" type="ORF">G2W53_028581</name>
</gene>
<dbReference type="PANTHER" id="PTHR48475">
    <property type="entry name" value="RIBONUCLEASE H"/>
    <property type="match status" value="1"/>
</dbReference>
<dbReference type="Pfam" id="PF03732">
    <property type="entry name" value="Retrotrans_gag"/>
    <property type="match status" value="1"/>
</dbReference>
<feature type="domain" description="RNase H type-1" evidence="2">
    <location>
        <begin position="446"/>
        <end position="575"/>
    </location>
</feature>
<proteinExistence type="predicted"/>